<feature type="transmembrane region" description="Helical" evidence="1">
    <location>
        <begin position="79"/>
        <end position="99"/>
    </location>
</feature>
<name>A0A2P8HJP0_CHINA</name>
<dbReference type="OrthoDB" id="3540634at2"/>
<feature type="transmembrane region" description="Helical" evidence="1">
    <location>
        <begin position="7"/>
        <end position="27"/>
    </location>
</feature>
<dbReference type="RefSeq" id="WP_106529216.1">
    <property type="nucleotide sequence ID" value="NZ_PYAW01000003.1"/>
</dbReference>
<accession>A0A2P8HJP0</accession>
<protein>
    <submittedName>
        <fullName evidence="2">Uncharacterized protein</fullName>
    </submittedName>
</protein>
<proteinExistence type="predicted"/>
<keyword evidence="1" id="KW-0472">Membrane</keyword>
<reference evidence="2 3" key="1">
    <citation type="submission" date="2018-03" db="EMBL/GenBank/DDBJ databases">
        <title>Genomic Encyclopedia of Archaeal and Bacterial Type Strains, Phase II (KMG-II): from individual species to whole genera.</title>
        <authorList>
            <person name="Goeker M."/>
        </authorList>
    </citation>
    <scope>NUCLEOTIDE SEQUENCE [LARGE SCALE GENOMIC DNA]</scope>
    <source>
        <strain evidence="2 3">DSM 24859</strain>
    </source>
</reference>
<dbReference type="AlphaFoldDB" id="A0A2P8HJP0"/>
<dbReference type="Proteomes" id="UP000240971">
    <property type="component" value="Unassembled WGS sequence"/>
</dbReference>
<feature type="transmembrane region" description="Helical" evidence="1">
    <location>
        <begin position="47"/>
        <end position="67"/>
    </location>
</feature>
<evidence type="ECO:0000256" key="1">
    <source>
        <dbReference type="SAM" id="Phobius"/>
    </source>
</evidence>
<dbReference type="EMBL" id="PYAW01000003">
    <property type="protein sequence ID" value="PSL46434.1"/>
    <property type="molecule type" value="Genomic_DNA"/>
</dbReference>
<keyword evidence="1" id="KW-0812">Transmembrane</keyword>
<comment type="caution">
    <text evidence="2">The sequence shown here is derived from an EMBL/GenBank/DDBJ whole genome shotgun (WGS) entry which is preliminary data.</text>
</comment>
<gene>
    <name evidence="2" type="ORF">CLV51_103412</name>
</gene>
<evidence type="ECO:0000313" key="3">
    <source>
        <dbReference type="Proteomes" id="UP000240971"/>
    </source>
</evidence>
<keyword evidence="3" id="KW-1185">Reference proteome</keyword>
<sequence length="134" mass="14073">MTPSAKLMCGLTLITVPTIEFGGYFLLKIISGKLPALPLTPFQKSMFRAGHAHAGVLVILSLVCQILADETQLSNSLTWFVRIGVPVSAILVSGGFFAAAGGKQLEKPNKFISILYAGVFLLAGSVVVLGIGLL</sequence>
<keyword evidence="1" id="KW-1133">Transmembrane helix</keyword>
<evidence type="ECO:0000313" key="2">
    <source>
        <dbReference type="EMBL" id="PSL46434.1"/>
    </source>
</evidence>
<feature type="transmembrane region" description="Helical" evidence="1">
    <location>
        <begin position="111"/>
        <end position="133"/>
    </location>
</feature>
<organism evidence="2 3">
    <name type="scientific">Chitinophaga niastensis</name>
    <dbReference type="NCBI Taxonomy" id="536980"/>
    <lineage>
        <taxon>Bacteria</taxon>
        <taxon>Pseudomonadati</taxon>
        <taxon>Bacteroidota</taxon>
        <taxon>Chitinophagia</taxon>
        <taxon>Chitinophagales</taxon>
        <taxon>Chitinophagaceae</taxon>
        <taxon>Chitinophaga</taxon>
    </lineage>
</organism>